<evidence type="ECO:0000256" key="8">
    <source>
        <dbReference type="SAM" id="Phobius"/>
    </source>
</evidence>
<gene>
    <name evidence="9" type="ORF">GOARA_028_00040</name>
</gene>
<organism evidence="9 10">
    <name type="scientific">Gordonia araii NBRC 100433</name>
    <dbReference type="NCBI Taxonomy" id="1073574"/>
    <lineage>
        <taxon>Bacteria</taxon>
        <taxon>Bacillati</taxon>
        <taxon>Actinomycetota</taxon>
        <taxon>Actinomycetes</taxon>
        <taxon>Mycobacteriales</taxon>
        <taxon>Gordoniaceae</taxon>
        <taxon>Gordonia</taxon>
    </lineage>
</organism>
<dbReference type="SUPFAM" id="SSF81345">
    <property type="entry name" value="ABC transporter involved in vitamin B12 uptake, BtuC"/>
    <property type="match status" value="1"/>
</dbReference>
<keyword evidence="7 8" id="KW-0472">Membrane</keyword>
<evidence type="ECO:0000256" key="5">
    <source>
        <dbReference type="ARBA" id="ARBA00022692"/>
    </source>
</evidence>
<accession>G7GZR8</accession>
<feature type="transmembrane region" description="Helical" evidence="8">
    <location>
        <begin position="272"/>
        <end position="291"/>
    </location>
</feature>
<sequence length="352" mass="35821">MTEGVAVRDARADRAAGARRRRGIRLAVIWLGLVAVLAVLVWLSLFVGSRDVSAGAVWDALRGRDAGFDFDAVIGYRVPRAVLAVLVGAALGVSGLLIQRLMNNPLGDPQILGVNAGAALAVTLGIGIFGLTSIWWNIGLAFVGAVLAMAVVYGLGTAGRGPLTPLRVTMAGIAVTAVLTGAVRGITLLWPNAFETLRIWEVGSVVGRDLSVTLRVAPFIVVGILIAFAVAHAVDVAGMGDEMATALGVRVATIRVVALVAVTLLAGAATAAAGPIGFVGLMVPHAIRLALGVTGRCAVAFAVVLGAVLVLAADVIGRVLVVPDEIPVGIVTAFVGAPILILLVRNSAGASR</sequence>
<evidence type="ECO:0000256" key="3">
    <source>
        <dbReference type="ARBA" id="ARBA00022448"/>
    </source>
</evidence>
<protein>
    <submittedName>
        <fullName evidence="9">Putative ABC transporter permease protein</fullName>
    </submittedName>
</protein>
<proteinExistence type="inferred from homology"/>
<feature type="transmembrane region" description="Helical" evidence="8">
    <location>
        <begin position="110"/>
        <end position="128"/>
    </location>
</feature>
<dbReference type="EMBL" id="BAEE01000028">
    <property type="protein sequence ID" value="GAB09093.1"/>
    <property type="molecule type" value="Genomic_DNA"/>
</dbReference>
<feature type="transmembrane region" description="Helical" evidence="8">
    <location>
        <begin position="78"/>
        <end position="98"/>
    </location>
</feature>
<keyword evidence="10" id="KW-1185">Reference proteome</keyword>
<reference evidence="9 10" key="1">
    <citation type="submission" date="2011-11" db="EMBL/GenBank/DDBJ databases">
        <title>Whole genome shotgun sequence of Gordonia araii NBRC 100433.</title>
        <authorList>
            <person name="Yoshida Y."/>
            <person name="Hosoyama A."/>
            <person name="Tsuchikane K."/>
            <person name="Katsumata H."/>
            <person name="Yamazaki S."/>
            <person name="Fujita N."/>
        </authorList>
    </citation>
    <scope>NUCLEOTIDE SEQUENCE [LARGE SCALE GENOMIC DNA]</scope>
    <source>
        <strain evidence="9 10">NBRC 100433</strain>
    </source>
</reference>
<evidence type="ECO:0000256" key="4">
    <source>
        <dbReference type="ARBA" id="ARBA00022475"/>
    </source>
</evidence>
<comment type="similarity">
    <text evidence="2">Belongs to the binding-protein-dependent transport system permease family. FecCD subfamily.</text>
</comment>
<dbReference type="InterPro" id="IPR037294">
    <property type="entry name" value="ABC_BtuC-like"/>
</dbReference>
<evidence type="ECO:0000256" key="7">
    <source>
        <dbReference type="ARBA" id="ARBA00023136"/>
    </source>
</evidence>
<feature type="transmembrane region" description="Helical" evidence="8">
    <location>
        <begin position="298"/>
        <end position="320"/>
    </location>
</feature>
<feature type="transmembrane region" description="Helical" evidence="8">
    <location>
        <begin position="168"/>
        <end position="190"/>
    </location>
</feature>
<evidence type="ECO:0000313" key="10">
    <source>
        <dbReference type="Proteomes" id="UP000035088"/>
    </source>
</evidence>
<feature type="transmembrane region" description="Helical" evidence="8">
    <location>
        <begin position="134"/>
        <end position="156"/>
    </location>
</feature>
<dbReference type="OrthoDB" id="9782305at2"/>
<evidence type="ECO:0000313" key="9">
    <source>
        <dbReference type="EMBL" id="GAB09093.1"/>
    </source>
</evidence>
<dbReference type="PANTHER" id="PTHR30472:SF1">
    <property type="entry name" value="FE(3+) DICITRATE TRANSPORT SYSTEM PERMEASE PROTEIN FECC-RELATED"/>
    <property type="match status" value="1"/>
</dbReference>
<keyword evidence="6 8" id="KW-1133">Transmembrane helix</keyword>
<dbReference type="RefSeq" id="WP_007321170.1">
    <property type="nucleotide sequence ID" value="NZ_BAEE01000028.1"/>
</dbReference>
<evidence type="ECO:0000256" key="6">
    <source>
        <dbReference type="ARBA" id="ARBA00022989"/>
    </source>
</evidence>
<feature type="transmembrane region" description="Helical" evidence="8">
    <location>
        <begin position="246"/>
        <end position="266"/>
    </location>
</feature>
<name>G7GZR8_9ACTN</name>
<dbReference type="AlphaFoldDB" id="G7GZR8"/>
<dbReference type="Gene3D" id="1.10.3470.10">
    <property type="entry name" value="ABC transporter involved in vitamin B12 uptake, BtuC"/>
    <property type="match status" value="1"/>
</dbReference>
<dbReference type="Proteomes" id="UP000035088">
    <property type="component" value="Unassembled WGS sequence"/>
</dbReference>
<dbReference type="GO" id="GO:0005886">
    <property type="term" value="C:plasma membrane"/>
    <property type="evidence" value="ECO:0007669"/>
    <property type="project" value="UniProtKB-SubCell"/>
</dbReference>
<dbReference type="PANTHER" id="PTHR30472">
    <property type="entry name" value="FERRIC ENTEROBACTIN TRANSPORT SYSTEM PERMEASE PROTEIN"/>
    <property type="match status" value="1"/>
</dbReference>
<comment type="subcellular location">
    <subcellularLocation>
        <location evidence="1">Cell membrane</location>
        <topology evidence="1">Multi-pass membrane protein</topology>
    </subcellularLocation>
</comment>
<dbReference type="CDD" id="cd06550">
    <property type="entry name" value="TM_ABC_iron-siderophores_like"/>
    <property type="match status" value="1"/>
</dbReference>
<dbReference type="GO" id="GO:0022857">
    <property type="term" value="F:transmembrane transporter activity"/>
    <property type="evidence" value="ECO:0007669"/>
    <property type="project" value="InterPro"/>
</dbReference>
<dbReference type="STRING" id="1073574.GOARA_028_00040"/>
<dbReference type="GO" id="GO:0033214">
    <property type="term" value="P:siderophore-iron import into cell"/>
    <property type="evidence" value="ECO:0007669"/>
    <property type="project" value="TreeGrafter"/>
</dbReference>
<keyword evidence="3" id="KW-0813">Transport</keyword>
<dbReference type="InterPro" id="IPR000522">
    <property type="entry name" value="ABC_transptr_permease_BtuC"/>
</dbReference>
<feature type="transmembrane region" description="Helical" evidence="8">
    <location>
        <begin position="326"/>
        <end position="344"/>
    </location>
</feature>
<evidence type="ECO:0000256" key="2">
    <source>
        <dbReference type="ARBA" id="ARBA00007935"/>
    </source>
</evidence>
<comment type="caution">
    <text evidence="9">The sequence shown here is derived from an EMBL/GenBank/DDBJ whole genome shotgun (WGS) entry which is preliminary data.</text>
</comment>
<dbReference type="Pfam" id="PF01032">
    <property type="entry name" value="FecCD"/>
    <property type="match status" value="1"/>
</dbReference>
<feature type="transmembrane region" description="Helical" evidence="8">
    <location>
        <begin position="210"/>
        <end position="234"/>
    </location>
</feature>
<keyword evidence="5 8" id="KW-0812">Transmembrane</keyword>
<evidence type="ECO:0000256" key="1">
    <source>
        <dbReference type="ARBA" id="ARBA00004651"/>
    </source>
</evidence>
<keyword evidence="4" id="KW-1003">Cell membrane</keyword>
<feature type="transmembrane region" description="Helical" evidence="8">
    <location>
        <begin position="24"/>
        <end position="45"/>
    </location>
</feature>